<feature type="transmembrane region" description="Helical" evidence="6">
    <location>
        <begin position="483"/>
        <end position="504"/>
    </location>
</feature>
<evidence type="ECO:0000256" key="6">
    <source>
        <dbReference type="SAM" id="Phobius"/>
    </source>
</evidence>
<dbReference type="GO" id="GO:0003954">
    <property type="term" value="F:NADH dehydrogenase activity"/>
    <property type="evidence" value="ECO:0007669"/>
    <property type="project" value="TreeGrafter"/>
</dbReference>
<evidence type="ECO:0000256" key="4">
    <source>
        <dbReference type="ARBA" id="ARBA00023136"/>
    </source>
</evidence>
<organism evidence="9 10">
    <name type="scientific">Kingella potus</name>
    <dbReference type="NCBI Taxonomy" id="265175"/>
    <lineage>
        <taxon>Bacteria</taxon>
        <taxon>Pseudomonadati</taxon>
        <taxon>Pseudomonadota</taxon>
        <taxon>Betaproteobacteria</taxon>
        <taxon>Neisseriales</taxon>
        <taxon>Neisseriaceae</taxon>
        <taxon>Kingella</taxon>
    </lineage>
</organism>
<keyword evidence="9" id="KW-0560">Oxidoreductase</keyword>
<dbReference type="GO" id="GO:0042773">
    <property type="term" value="P:ATP synthesis coupled electron transport"/>
    <property type="evidence" value="ECO:0007669"/>
    <property type="project" value="InterPro"/>
</dbReference>
<dbReference type="Proteomes" id="UP000254293">
    <property type="component" value="Unassembled WGS sequence"/>
</dbReference>
<evidence type="ECO:0000256" key="1">
    <source>
        <dbReference type="ARBA" id="ARBA00004127"/>
    </source>
</evidence>
<dbReference type="GO" id="GO:0008137">
    <property type="term" value="F:NADH dehydrogenase (ubiquinone) activity"/>
    <property type="evidence" value="ECO:0007669"/>
    <property type="project" value="InterPro"/>
</dbReference>
<feature type="transmembrane region" description="Helical" evidence="6">
    <location>
        <begin position="257"/>
        <end position="275"/>
    </location>
</feature>
<feature type="domain" description="NADH:quinone oxidoreductase/Mrp antiporter transmembrane" evidence="7">
    <location>
        <begin position="137"/>
        <end position="413"/>
    </location>
</feature>
<evidence type="ECO:0000256" key="3">
    <source>
        <dbReference type="ARBA" id="ARBA00022989"/>
    </source>
</evidence>
<dbReference type="PANTHER" id="PTHR42829">
    <property type="entry name" value="NADH-UBIQUINONE OXIDOREDUCTASE CHAIN 5"/>
    <property type="match status" value="1"/>
</dbReference>
<dbReference type="OrthoDB" id="9811798at2"/>
<feature type="transmembrane region" description="Helical" evidence="6">
    <location>
        <begin position="216"/>
        <end position="236"/>
    </location>
</feature>
<accession>A0A377R1E9</accession>
<dbReference type="GO" id="GO:0012505">
    <property type="term" value="C:endomembrane system"/>
    <property type="evidence" value="ECO:0007669"/>
    <property type="project" value="UniProtKB-SubCell"/>
</dbReference>
<feature type="transmembrane region" description="Helical" evidence="6">
    <location>
        <begin position="87"/>
        <end position="108"/>
    </location>
</feature>
<dbReference type="GO" id="GO:0016020">
    <property type="term" value="C:membrane"/>
    <property type="evidence" value="ECO:0007669"/>
    <property type="project" value="UniProtKB-SubCell"/>
</dbReference>
<dbReference type="RefSeq" id="WP_115308483.1">
    <property type="nucleotide sequence ID" value="NZ_UGJJ01000002.1"/>
</dbReference>
<feature type="transmembrane region" description="Helical" evidence="6">
    <location>
        <begin position="343"/>
        <end position="362"/>
    </location>
</feature>
<feature type="transmembrane region" description="Helical" evidence="6">
    <location>
        <begin position="649"/>
        <end position="672"/>
    </location>
</feature>
<dbReference type="PRINTS" id="PR01434">
    <property type="entry name" value="NADHDHGNASE5"/>
</dbReference>
<evidence type="ECO:0000259" key="7">
    <source>
        <dbReference type="Pfam" id="PF00361"/>
    </source>
</evidence>
<keyword evidence="4 6" id="KW-0472">Membrane</keyword>
<sequence length="674" mass="74155">MTDMTLYLSIALVPLAGCLLAGLFGNAIGRRGAHTVTILGVAVSAVLSAYVLWGFIDGSRAKFDENVYTWLTMGGVDFSVGFLIDTLTAMMMVVVTSVSLMVHIYTIGYMHDEKVGYQRFFSYISLFTFSMLMLIMSNNFIQLFFGWEAVGLVSYLLIGFYFKRDSAIFANLKAFLVNRVGDFGFILGIGLVLAYFGGSLRYQDVFAYLPNVAGDTLGGIDLITLTCLLLFVGAMGKSAQFPLHVWLPDSMEGPTPISALIHAATMVTAGLFMVSRMSPLYEMSTTALSVIMVVGAITALFMGFLGTIQNDIKRVVAYSTLSQLGYMTVALGVSAYSVAMFHVMTHAFFKALLFLAAGSAIIGMHHDQDMRHMGNLKKYMPITWITMLIGNLSLIGTPFFSGFYSKDSIIEAVKFSQLPGSGFAYFAVLASVFVTAFYAFRQYFMVFHGKEKWRGLPEHHDDHHSDGHHHGLGRNDNPHESPWVVTLPLVLLAVPSLIIGYIAIEPLLYGSFFKDVIHVNHEAHPVMHQMAHAFEHHGGALGMVTHSFSSPVLYLAIAGVAAAWFLYLKAPHLPAKIAAAFRPVYVLFENKYYLDSIYFNVFAKGSRALGTFFWKAIDTAIIDNGIVNGAAKAVGALAAQVRKMQTGFIYTYAAFMVTGVLVLVAAFFWGLWFK</sequence>
<comment type="subcellular location">
    <subcellularLocation>
        <location evidence="1">Endomembrane system</location>
        <topology evidence="1">Multi-pass membrane protein</topology>
    </subcellularLocation>
    <subcellularLocation>
        <location evidence="5">Membrane</location>
        <topology evidence="5">Multi-pass membrane protein</topology>
    </subcellularLocation>
</comment>
<evidence type="ECO:0000256" key="2">
    <source>
        <dbReference type="ARBA" id="ARBA00022692"/>
    </source>
</evidence>
<feature type="transmembrane region" description="Helical" evidence="6">
    <location>
        <begin position="174"/>
        <end position="196"/>
    </location>
</feature>
<dbReference type="InterPro" id="IPR018393">
    <property type="entry name" value="NADHpl_OxRdtase_5_subgr"/>
</dbReference>
<dbReference type="Gene3D" id="1.20.5.2700">
    <property type="match status" value="1"/>
</dbReference>
<feature type="transmembrane region" description="Helical" evidence="6">
    <location>
        <begin position="6"/>
        <end position="24"/>
    </location>
</feature>
<keyword evidence="2 5" id="KW-0812">Transmembrane</keyword>
<protein>
    <submittedName>
        <fullName evidence="9">NADH-quinone oxidoreductase subunit L</fullName>
        <ecNumber evidence="9">1.6.5.11</ecNumber>
    </submittedName>
</protein>
<feature type="domain" description="NADH-Ubiquinone oxidoreductase (complex I) chain 5 N-terminal" evidence="8">
    <location>
        <begin position="70"/>
        <end position="121"/>
    </location>
</feature>
<evidence type="ECO:0000313" key="10">
    <source>
        <dbReference type="Proteomes" id="UP000254293"/>
    </source>
</evidence>
<feature type="transmembrane region" description="Helical" evidence="6">
    <location>
        <begin position="287"/>
        <end position="308"/>
    </location>
</feature>
<dbReference type="EC" id="1.6.5.11" evidence="9"/>
<dbReference type="InterPro" id="IPR001750">
    <property type="entry name" value="ND/Mrp_TM"/>
</dbReference>
<dbReference type="InterPro" id="IPR003945">
    <property type="entry name" value="NU5C-like"/>
</dbReference>
<dbReference type="NCBIfam" id="TIGR01974">
    <property type="entry name" value="NDH_I_L"/>
    <property type="match status" value="1"/>
</dbReference>
<feature type="transmembrane region" description="Helical" evidence="6">
    <location>
        <begin position="36"/>
        <end position="56"/>
    </location>
</feature>
<keyword evidence="3 6" id="KW-1133">Transmembrane helix</keyword>
<feature type="transmembrane region" description="Helical" evidence="6">
    <location>
        <begin position="315"/>
        <end position="337"/>
    </location>
</feature>
<feature type="transmembrane region" description="Helical" evidence="6">
    <location>
        <begin position="423"/>
        <end position="440"/>
    </location>
</feature>
<dbReference type="NCBIfam" id="NF005141">
    <property type="entry name" value="PRK06590.1"/>
    <property type="match status" value="1"/>
</dbReference>
<feature type="transmembrane region" description="Helical" evidence="6">
    <location>
        <begin position="143"/>
        <end position="162"/>
    </location>
</feature>
<evidence type="ECO:0000259" key="8">
    <source>
        <dbReference type="Pfam" id="PF00662"/>
    </source>
</evidence>
<evidence type="ECO:0000256" key="5">
    <source>
        <dbReference type="RuleBase" id="RU000320"/>
    </source>
</evidence>
<feature type="transmembrane region" description="Helical" evidence="6">
    <location>
        <begin position="551"/>
        <end position="568"/>
    </location>
</feature>
<name>A0A377R1E9_9NEIS</name>
<dbReference type="PANTHER" id="PTHR42829:SF2">
    <property type="entry name" value="NADH-UBIQUINONE OXIDOREDUCTASE CHAIN 5"/>
    <property type="match status" value="1"/>
</dbReference>
<keyword evidence="10" id="KW-1185">Reference proteome</keyword>
<dbReference type="PRINTS" id="PR01435">
    <property type="entry name" value="NPOXDRDTASE5"/>
</dbReference>
<reference evidence="9 10" key="1">
    <citation type="submission" date="2018-06" db="EMBL/GenBank/DDBJ databases">
        <authorList>
            <consortium name="Pathogen Informatics"/>
            <person name="Doyle S."/>
        </authorList>
    </citation>
    <scope>NUCLEOTIDE SEQUENCE [LARGE SCALE GENOMIC DNA]</scope>
    <source>
        <strain evidence="9 10">NCTC13336</strain>
    </source>
</reference>
<feature type="transmembrane region" description="Helical" evidence="6">
    <location>
        <begin position="120"/>
        <end position="137"/>
    </location>
</feature>
<dbReference type="EMBL" id="UGJJ01000002">
    <property type="protein sequence ID" value="STR02567.1"/>
    <property type="molecule type" value="Genomic_DNA"/>
</dbReference>
<dbReference type="GO" id="GO:0015990">
    <property type="term" value="P:electron transport coupled proton transport"/>
    <property type="evidence" value="ECO:0007669"/>
    <property type="project" value="TreeGrafter"/>
</dbReference>
<proteinExistence type="predicted"/>
<dbReference type="InterPro" id="IPR001516">
    <property type="entry name" value="Proton_antipo_N"/>
</dbReference>
<dbReference type="Pfam" id="PF00361">
    <property type="entry name" value="Proton_antipo_M"/>
    <property type="match status" value="1"/>
</dbReference>
<dbReference type="Pfam" id="PF00662">
    <property type="entry name" value="Proton_antipo_N"/>
    <property type="match status" value="1"/>
</dbReference>
<evidence type="ECO:0000313" key="9">
    <source>
        <dbReference type="EMBL" id="STR02567.1"/>
    </source>
</evidence>
<dbReference type="AlphaFoldDB" id="A0A377R1E9"/>
<gene>
    <name evidence="9" type="primary">nuoL</name>
    <name evidence="9" type="ORF">NCTC13336_01444</name>
</gene>
<feature type="transmembrane region" description="Helical" evidence="6">
    <location>
        <begin position="382"/>
        <end position="403"/>
    </location>
</feature>